<accession>A0A7C1NC49</accession>
<reference evidence="2" key="1">
    <citation type="journal article" date="2020" name="mSystems">
        <title>Genome- and Community-Level Interaction Insights into Carbon Utilization and Element Cycling Functions of Hydrothermarchaeota in Hydrothermal Sediment.</title>
        <authorList>
            <person name="Zhou Z."/>
            <person name="Liu Y."/>
            <person name="Xu W."/>
            <person name="Pan J."/>
            <person name="Luo Z.H."/>
            <person name="Li M."/>
        </authorList>
    </citation>
    <scope>NUCLEOTIDE SEQUENCE [LARGE SCALE GENOMIC DNA]</scope>
    <source>
        <strain evidence="2">SpSt-265</strain>
        <strain evidence="3">SpSt-465</strain>
    </source>
</reference>
<dbReference type="NCBIfam" id="TIGR02532">
    <property type="entry name" value="IV_pilin_GFxxxE"/>
    <property type="match status" value="1"/>
</dbReference>
<evidence type="ECO:0000256" key="1">
    <source>
        <dbReference type="SAM" id="Phobius"/>
    </source>
</evidence>
<organism evidence="2">
    <name type="scientific">candidate division WOR-3 bacterium</name>
    <dbReference type="NCBI Taxonomy" id="2052148"/>
    <lineage>
        <taxon>Bacteria</taxon>
        <taxon>Bacteria division WOR-3</taxon>
    </lineage>
</organism>
<feature type="transmembrane region" description="Helical" evidence="1">
    <location>
        <begin position="12"/>
        <end position="32"/>
    </location>
</feature>
<dbReference type="Pfam" id="PF07963">
    <property type="entry name" value="N_methyl"/>
    <property type="match status" value="1"/>
</dbReference>
<dbReference type="AlphaFoldDB" id="A0A7C1NC49"/>
<gene>
    <name evidence="2" type="ORF">ENP94_03485</name>
    <name evidence="3" type="ORF">ENS16_04145</name>
</gene>
<keyword evidence="1" id="KW-0472">Membrane</keyword>
<dbReference type="InterPro" id="IPR045584">
    <property type="entry name" value="Pilin-like"/>
</dbReference>
<protein>
    <submittedName>
        <fullName evidence="2">Prepilin-type N-terminal cleavage/methylation domain-containing protein</fullName>
    </submittedName>
</protein>
<dbReference type="InterPro" id="IPR012902">
    <property type="entry name" value="N_methyl_site"/>
</dbReference>
<dbReference type="EMBL" id="DSLG01000004">
    <property type="protein sequence ID" value="HEA87055.1"/>
    <property type="molecule type" value="Genomic_DNA"/>
</dbReference>
<comment type="caution">
    <text evidence="2">The sequence shown here is derived from an EMBL/GenBank/DDBJ whole genome shotgun (WGS) entry which is preliminary data.</text>
</comment>
<keyword evidence="1" id="KW-0812">Transmembrane</keyword>
<evidence type="ECO:0000313" key="3">
    <source>
        <dbReference type="EMBL" id="HFJ53862.1"/>
    </source>
</evidence>
<dbReference type="EMBL" id="DSTU01000005">
    <property type="protein sequence ID" value="HFJ53862.1"/>
    <property type="molecule type" value="Genomic_DNA"/>
</dbReference>
<proteinExistence type="predicted"/>
<dbReference type="PROSITE" id="PS00409">
    <property type="entry name" value="PROKAR_NTER_METHYL"/>
    <property type="match status" value="1"/>
</dbReference>
<evidence type="ECO:0000313" key="2">
    <source>
        <dbReference type="EMBL" id="HEA87055.1"/>
    </source>
</evidence>
<sequence>MNRRIYRGVTLIELLVVIMILSVILTAAIKTWDVTLERGRFEQTRQKLDRLAKVITGDPDYVVGGVRADFGFVGDMGALPRTLSDLVNPPSWVSPPESSRWRGPYIKSTFNESPEGYRIDGWGDTIVFERDSLFLRSYGGGGLVDRKRWITKPLGYSVNDLLHNVVDGSIVDQRGVPPPDSILPRITVQLEYPRQGVLYRDSYTPATNGMFEFRDVPQGVQTLRVMVWHYYPPPPRCDTVTRAVTVFPRVGARGIEVRLNVDWNNM</sequence>
<dbReference type="SUPFAM" id="SSF54523">
    <property type="entry name" value="Pili subunits"/>
    <property type="match status" value="1"/>
</dbReference>
<keyword evidence="1" id="KW-1133">Transmembrane helix</keyword>
<name>A0A7C1NC49_UNCW3</name>